<dbReference type="InterPro" id="IPR050791">
    <property type="entry name" value="Aldo-Keto_reductase"/>
</dbReference>
<dbReference type="EMBL" id="JAKUCV010000077">
    <property type="protein sequence ID" value="KAJ4851327.1"/>
    <property type="molecule type" value="Genomic_DNA"/>
</dbReference>
<dbReference type="GO" id="GO:0005737">
    <property type="term" value="C:cytoplasm"/>
    <property type="evidence" value="ECO:0007669"/>
    <property type="project" value="TreeGrafter"/>
</dbReference>
<reference evidence="4" key="2">
    <citation type="journal article" date="2023" name="Plants (Basel)">
        <title>Annotation of the Turnera subulata (Passifloraceae) Draft Genome Reveals the S-Locus Evolved after the Divergence of Turneroideae from Passifloroideae in a Stepwise Manner.</title>
        <authorList>
            <person name="Henning P.M."/>
            <person name="Roalson E.H."/>
            <person name="Mir W."/>
            <person name="McCubbin A.G."/>
            <person name="Shore J.S."/>
        </authorList>
    </citation>
    <scope>NUCLEOTIDE SEQUENCE</scope>
    <source>
        <strain evidence="4">F60SS</strain>
    </source>
</reference>
<gene>
    <name evidence="4" type="ORF">Tsubulata_005689</name>
</gene>
<evidence type="ECO:0000313" key="4">
    <source>
        <dbReference type="EMBL" id="KAJ4851327.1"/>
    </source>
</evidence>
<dbReference type="Pfam" id="PF00248">
    <property type="entry name" value="Aldo_ket_red"/>
    <property type="match status" value="1"/>
</dbReference>
<evidence type="ECO:0000313" key="5">
    <source>
        <dbReference type="Proteomes" id="UP001141552"/>
    </source>
</evidence>
<accession>A0A9Q0JSC8</accession>
<dbReference type="Proteomes" id="UP001141552">
    <property type="component" value="Unassembled WGS sequence"/>
</dbReference>
<dbReference type="AlphaFoldDB" id="A0A9Q0JSC8"/>
<dbReference type="InterPro" id="IPR036812">
    <property type="entry name" value="NAD(P)_OxRdtase_dom_sf"/>
</dbReference>
<reference evidence="4" key="1">
    <citation type="submission" date="2022-02" db="EMBL/GenBank/DDBJ databases">
        <authorList>
            <person name="Henning P.M."/>
            <person name="McCubbin A.G."/>
            <person name="Shore J.S."/>
        </authorList>
    </citation>
    <scope>NUCLEOTIDE SEQUENCE</scope>
    <source>
        <strain evidence="4">F60SS</strain>
        <tissue evidence="4">Leaves</tissue>
    </source>
</reference>
<protein>
    <recommendedName>
        <fullName evidence="3">NADP-dependent oxidoreductase domain-containing protein</fullName>
    </recommendedName>
</protein>
<proteinExistence type="predicted"/>
<dbReference type="GO" id="GO:0016491">
    <property type="term" value="F:oxidoreductase activity"/>
    <property type="evidence" value="ECO:0007669"/>
    <property type="project" value="UniProtKB-KW"/>
</dbReference>
<dbReference type="PANTHER" id="PTHR43625:SF40">
    <property type="entry name" value="ALDO-KETO REDUCTASE YAKC [NADP(+)]"/>
    <property type="match status" value="1"/>
</dbReference>
<dbReference type="PANTHER" id="PTHR43625">
    <property type="entry name" value="AFLATOXIN B1 ALDEHYDE REDUCTASE"/>
    <property type="match status" value="1"/>
</dbReference>
<dbReference type="SUPFAM" id="SSF51430">
    <property type="entry name" value="NAD(P)-linked oxidoreductase"/>
    <property type="match status" value="1"/>
</dbReference>
<sequence>MAAEAMKRIKLGSQGFKVSAQRLGSMSMFAFYRAPKLEKDMIALSHHAINTGITFHDTSDMYGPHTNEILLGKVGDDDEEEFVLCITYPAKLLLQ</sequence>
<feature type="domain" description="NADP-dependent oxidoreductase" evidence="3">
    <location>
        <begin position="26"/>
        <end position="84"/>
    </location>
</feature>
<keyword evidence="2" id="KW-0560">Oxidoreductase</keyword>
<name>A0A9Q0JSC8_9ROSI</name>
<evidence type="ECO:0000256" key="2">
    <source>
        <dbReference type="ARBA" id="ARBA00023002"/>
    </source>
</evidence>
<organism evidence="4 5">
    <name type="scientific">Turnera subulata</name>
    <dbReference type="NCBI Taxonomy" id="218843"/>
    <lineage>
        <taxon>Eukaryota</taxon>
        <taxon>Viridiplantae</taxon>
        <taxon>Streptophyta</taxon>
        <taxon>Embryophyta</taxon>
        <taxon>Tracheophyta</taxon>
        <taxon>Spermatophyta</taxon>
        <taxon>Magnoliopsida</taxon>
        <taxon>eudicotyledons</taxon>
        <taxon>Gunneridae</taxon>
        <taxon>Pentapetalae</taxon>
        <taxon>rosids</taxon>
        <taxon>fabids</taxon>
        <taxon>Malpighiales</taxon>
        <taxon>Passifloraceae</taxon>
        <taxon>Turnera</taxon>
    </lineage>
</organism>
<dbReference type="InterPro" id="IPR023210">
    <property type="entry name" value="NADP_OxRdtase_dom"/>
</dbReference>
<comment type="caution">
    <text evidence="4">The sequence shown here is derived from an EMBL/GenBank/DDBJ whole genome shotgun (WGS) entry which is preliminary data.</text>
</comment>
<keyword evidence="5" id="KW-1185">Reference proteome</keyword>
<dbReference type="Gene3D" id="3.20.20.100">
    <property type="entry name" value="NADP-dependent oxidoreductase domain"/>
    <property type="match status" value="1"/>
</dbReference>
<evidence type="ECO:0000256" key="1">
    <source>
        <dbReference type="ARBA" id="ARBA00022857"/>
    </source>
</evidence>
<evidence type="ECO:0000259" key="3">
    <source>
        <dbReference type="Pfam" id="PF00248"/>
    </source>
</evidence>
<dbReference type="OrthoDB" id="843797at2759"/>
<keyword evidence="1" id="KW-0521">NADP</keyword>